<name>A0A4U5J9J3_9EURY</name>
<accession>A0A4U5J9J3</accession>
<proteinExistence type="predicted"/>
<comment type="caution">
    <text evidence="2">The sequence shown here is derived from an EMBL/GenBank/DDBJ whole genome shotgun (WGS) entry which is preliminary data.</text>
</comment>
<dbReference type="GO" id="GO:0044272">
    <property type="term" value="P:sulfur compound biosynthetic process"/>
    <property type="evidence" value="ECO:0007669"/>
    <property type="project" value="UniProtKB-ARBA"/>
</dbReference>
<dbReference type="Proteomes" id="UP000308037">
    <property type="component" value="Unassembled WGS sequence"/>
</dbReference>
<evidence type="ECO:0000313" key="2">
    <source>
        <dbReference type="EMBL" id="TKR25800.1"/>
    </source>
</evidence>
<dbReference type="EMBL" id="QKNX01000003">
    <property type="protein sequence ID" value="TKR25800.1"/>
    <property type="molecule type" value="Genomic_DNA"/>
</dbReference>
<protein>
    <submittedName>
        <fullName evidence="2">Alpha-ketoacid dehydrogenase subunit beta</fullName>
    </submittedName>
</protein>
<keyword evidence="1" id="KW-0786">Thiamine pyrophosphate</keyword>
<organism evidence="2 3">
    <name type="scientific">Natronomonas salsuginis</name>
    <dbReference type="NCBI Taxonomy" id="2217661"/>
    <lineage>
        <taxon>Archaea</taxon>
        <taxon>Methanobacteriati</taxon>
        <taxon>Methanobacteriota</taxon>
        <taxon>Stenosarchaea group</taxon>
        <taxon>Halobacteria</taxon>
        <taxon>Halobacteriales</taxon>
        <taxon>Natronomonadaceae</taxon>
        <taxon>Natronomonas</taxon>
    </lineage>
</organism>
<sequence length="54" mass="5875">MSTQSSDTDTETETQSLTLVQAVRDGLRSEMERDEDVLVLGEDVGKNGGVFRAT</sequence>
<dbReference type="SUPFAM" id="SSF52518">
    <property type="entry name" value="Thiamin diphosphate-binding fold (THDP-binding)"/>
    <property type="match status" value="1"/>
</dbReference>
<dbReference type="AlphaFoldDB" id="A0A4U5J9J3"/>
<evidence type="ECO:0000313" key="3">
    <source>
        <dbReference type="Proteomes" id="UP000308037"/>
    </source>
</evidence>
<evidence type="ECO:0000256" key="1">
    <source>
        <dbReference type="ARBA" id="ARBA00023052"/>
    </source>
</evidence>
<keyword evidence="3" id="KW-1185">Reference proteome</keyword>
<reference evidence="2 3" key="1">
    <citation type="submission" date="2019-04" db="EMBL/GenBank/DDBJ databases">
        <title>Natronomonas sp. F20-122 a newhaloarchaeon isolated from a saline saltern of Isla Bacuta, Huelva, Spain.</title>
        <authorList>
            <person name="Duran-Viseras A."/>
            <person name="Sanchez-Porro C."/>
            <person name="Ventosa A."/>
        </authorList>
    </citation>
    <scope>NUCLEOTIDE SEQUENCE [LARGE SCALE GENOMIC DNA]</scope>
    <source>
        <strain evidence="2 3">F20-122</strain>
    </source>
</reference>
<dbReference type="Gene3D" id="3.40.50.970">
    <property type="match status" value="1"/>
</dbReference>
<dbReference type="PANTHER" id="PTHR43257">
    <property type="entry name" value="PYRUVATE DEHYDROGENASE E1 COMPONENT BETA SUBUNIT"/>
    <property type="match status" value="1"/>
</dbReference>
<feature type="non-terminal residue" evidence="2">
    <location>
        <position position="54"/>
    </location>
</feature>
<dbReference type="GO" id="GO:0006082">
    <property type="term" value="P:organic acid metabolic process"/>
    <property type="evidence" value="ECO:0007669"/>
    <property type="project" value="UniProtKB-ARBA"/>
</dbReference>
<gene>
    <name evidence="2" type="ORF">DM868_10375</name>
</gene>
<dbReference type="InterPro" id="IPR029061">
    <property type="entry name" value="THDP-binding"/>
</dbReference>
<dbReference type="PANTHER" id="PTHR43257:SF2">
    <property type="entry name" value="PYRUVATE DEHYDROGENASE E1 COMPONENT SUBUNIT BETA"/>
    <property type="match status" value="1"/>
</dbReference>